<dbReference type="EMBL" id="JAELUQ010000010">
    <property type="protein sequence ID" value="KAG7407920.1"/>
    <property type="molecule type" value="Genomic_DNA"/>
</dbReference>
<dbReference type="EMBL" id="JAELUQ010000004">
    <property type="protein sequence ID" value="KAG7416017.1"/>
    <property type="molecule type" value="Genomic_DNA"/>
</dbReference>
<evidence type="ECO:0000313" key="15">
    <source>
        <dbReference type="EMBL" id="KAG7407920.1"/>
    </source>
</evidence>
<evidence type="ECO:0000313" key="23">
    <source>
        <dbReference type="EMBL" id="KAG7421827.1"/>
    </source>
</evidence>
<gene>
    <name evidence="23" type="ORF">Forpe1208_v001977</name>
    <name evidence="22" type="ORF">Forpe1208_v003651</name>
    <name evidence="21" type="ORF">Forpe1208_v005424</name>
    <name evidence="20" type="ORF">Forpe1208_v008350</name>
    <name evidence="19" type="ORF">Forpe1208_v009625</name>
    <name evidence="18" type="ORF">Forpe1208_v010738</name>
    <name evidence="17" type="ORF">Forpe1208_v011824</name>
    <name evidence="16" type="ORF">Forpe1208_v012544</name>
    <name evidence="14" type="ORF">Forpe1208_v012545</name>
    <name evidence="15" type="ORF">Forpe1208_v013570</name>
    <name evidence="13" type="ORF">Forpe1208_v013571</name>
    <name evidence="12" type="ORF">Forpe1208_v016035</name>
    <name evidence="11" type="ORF">Forpe1208_v016036</name>
    <name evidence="10" type="ORF">Forpe1208_v016694</name>
    <name evidence="9" type="ORF">Forpe1208_v016947</name>
    <name evidence="8" type="ORF">Forpe1208_v017209</name>
    <name evidence="7" type="ORF">Forpe1208_v017235</name>
</gene>
<keyword evidence="1" id="KW-0479">Metal-binding</keyword>
<evidence type="ECO:0000313" key="10">
    <source>
        <dbReference type="EMBL" id="KAG7403154.1"/>
    </source>
</evidence>
<evidence type="ECO:0000313" key="20">
    <source>
        <dbReference type="EMBL" id="KAG7413635.1"/>
    </source>
</evidence>
<evidence type="ECO:0000313" key="13">
    <source>
        <dbReference type="EMBL" id="KAG7406621.1"/>
    </source>
</evidence>
<dbReference type="Pfam" id="PF01753">
    <property type="entry name" value="zf-MYND"/>
    <property type="match status" value="1"/>
</dbReference>
<evidence type="ECO:0000256" key="2">
    <source>
        <dbReference type="ARBA" id="ARBA00022771"/>
    </source>
</evidence>
<dbReference type="EMBL" id="JAELUQ010000022">
    <property type="protein sequence ID" value="KAG7402410.1"/>
    <property type="molecule type" value="Genomic_DNA"/>
</dbReference>
<dbReference type="EMBL" id="JAELUQ010000019">
    <property type="protein sequence ID" value="KAG7402459.1"/>
    <property type="molecule type" value="Genomic_DNA"/>
</dbReference>
<evidence type="ECO:0000313" key="22">
    <source>
        <dbReference type="EMBL" id="KAG7418972.1"/>
    </source>
</evidence>
<evidence type="ECO:0000313" key="7">
    <source>
        <dbReference type="EMBL" id="KAG7402410.1"/>
    </source>
</evidence>
<evidence type="ECO:0000259" key="6">
    <source>
        <dbReference type="PROSITE" id="PS50865"/>
    </source>
</evidence>
<evidence type="ECO:0000313" key="14">
    <source>
        <dbReference type="EMBL" id="KAG7407130.1"/>
    </source>
</evidence>
<dbReference type="EMBL" id="JAELUQ010000011">
    <property type="protein sequence ID" value="KAG7406621.1"/>
    <property type="molecule type" value="Genomic_DNA"/>
</dbReference>
<dbReference type="EMBL" id="JAELUQ010000008">
    <property type="protein sequence ID" value="KAG7409085.1"/>
    <property type="molecule type" value="Genomic_DNA"/>
</dbReference>
<evidence type="ECO:0000313" key="17">
    <source>
        <dbReference type="EMBL" id="KAG7408512.1"/>
    </source>
</evidence>
<keyword evidence="2 4" id="KW-0863">Zinc-finger</keyword>
<dbReference type="Proteomes" id="UP000694050">
    <property type="component" value="Unassembled WGS sequence"/>
</dbReference>
<proteinExistence type="predicted"/>
<feature type="region of interest" description="Disordered" evidence="5">
    <location>
        <begin position="289"/>
        <end position="308"/>
    </location>
</feature>
<keyword evidence="13" id="KW-0378">Hydrolase</keyword>
<evidence type="ECO:0000313" key="21">
    <source>
        <dbReference type="EMBL" id="KAG7416017.1"/>
    </source>
</evidence>
<dbReference type="EMBL" id="JAELUQ010000009">
    <property type="protein sequence ID" value="KAG7408391.1"/>
    <property type="molecule type" value="Genomic_DNA"/>
</dbReference>
<evidence type="ECO:0000313" key="24">
    <source>
        <dbReference type="Proteomes" id="UP000694050"/>
    </source>
</evidence>
<feature type="compositionally biased region" description="Acidic residues" evidence="5">
    <location>
        <begin position="297"/>
        <end position="306"/>
    </location>
</feature>
<dbReference type="EMBL" id="JAELUQ010000009">
    <property type="protein sequence ID" value="KAG7408512.1"/>
    <property type="molecule type" value="Genomic_DNA"/>
</dbReference>
<dbReference type="EMBL" id="JAELUQ010000017">
    <property type="protein sequence ID" value="KAG7402682.1"/>
    <property type="molecule type" value="Genomic_DNA"/>
</dbReference>
<evidence type="ECO:0000313" key="18">
    <source>
        <dbReference type="EMBL" id="KAG7409085.1"/>
    </source>
</evidence>
<evidence type="ECO:0000313" key="9">
    <source>
        <dbReference type="EMBL" id="KAG7402682.1"/>
    </source>
</evidence>
<evidence type="ECO:0000313" key="11">
    <source>
        <dbReference type="EMBL" id="KAG7403543.1"/>
    </source>
</evidence>
<comment type="caution">
    <text evidence="13">The sequence shown here is derived from an EMBL/GenBank/DDBJ whole genome shotgun (WGS) entry which is preliminary data.</text>
</comment>
<evidence type="ECO:0000256" key="3">
    <source>
        <dbReference type="ARBA" id="ARBA00022833"/>
    </source>
</evidence>
<dbReference type="EMBL" id="JAELUQ010000007">
    <property type="protein sequence ID" value="KAG7410789.1"/>
    <property type="molecule type" value="Genomic_DNA"/>
</dbReference>
<dbReference type="PROSITE" id="PS50865">
    <property type="entry name" value="ZF_MYND_2"/>
    <property type="match status" value="1"/>
</dbReference>
<dbReference type="EMBL" id="JAELUQ010000005">
    <property type="protein sequence ID" value="KAG7413635.1"/>
    <property type="molecule type" value="Genomic_DNA"/>
</dbReference>
<organism evidence="13 24">
    <name type="scientific">Fusarium oxysporum f. sp. rapae</name>
    <dbReference type="NCBI Taxonomy" id="485398"/>
    <lineage>
        <taxon>Eukaryota</taxon>
        <taxon>Fungi</taxon>
        <taxon>Dikarya</taxon>
        <taxon>Ascomycota</taxon>
        <taxon>Pezizomycotina</taxon>
        <taxon>Sordariomycetes</taxon>
        <taxon>Hypocreomycetidae</taxon>
        <taxon>Hypocreales</taxon>
        <taxon>Nectriaceae</taxon>
        <taxon>Fusarium</taxon>
        <taxon>Fusarium oxysporum species complex</taxon>
    </lineage>
</organism>
<evidence type="ECO:0000313" key="16">
    <source>
        <dbReference type="EMBL" id="KAG7408391.1"/>
    </source>
</evidence>
<name>A0A8J5NJH7_FUSOX</name>
<dbReference type="EMBL" id="JAELUQ010000010">
    <property type="protein sequence ID" value="KAG7407130.1"/>
    <property type="molecule type" value="Genomic_DNA"/>
</dbReference>
<evidence type="ECO:0000313" key="19">
    <source>
        <dbReference type="EMBL" id="KAG7410789.1"/>
    </source>
</evidence>
<keyword evidence="3" id="KW-0862">Zinc</keyword>
<dbReference type="EMBL" id="JAELUQ010000002">
    <property type="protein sequence ID" value="KAG7418972.1"/>
    <property type="molecule type" value="Genomic_DNA"/>
</dbReference>
<evidence type="ECO:0000313" key="8">
    <source>
        <dbReference type="EMBL" id="KAG7402459.1"/>
    </source>
</evidence>
<dbReference type="InterPro" id="IPR002893">
    <property type="entry name" value="Znf_MYND"/>
</dbReference>
<feature type="domain" description="MYND-type" evidence="6">
    <location>
        <begin position="7"/>
        <end position="43"/>
    </location>
</feature>
<reference evidence="13" key="1">
    <citation type="submission" date="2021-04" db="EMBL/GenBank/DDBJ databases">
        <title>First draft genome resource for Brassicaceae pathogens Fusarium oxysporum f. sp. raphani and Fusarium oxysporum f. sp. rapae.</title>
        <authorList>
            <person name="Asai S."/>
        </authorList>
    </citation>
    <scope>NUCLEOTIDE SEQUENCE</scope>
    <source>
        <strain evidence="13">Tf1208</strain>
    </source>
</reference>
<accession>A0A8J5NJH7</accession>
<dbReference type="GO" id="GO:0016787">
    <property type="term" value="F:hydrolase activity"/>
    <property type="evidence" value="ECO:0007669"/>
    <property type="project" value="UniProtKB-KW"/>
</dbReference>
<dbReference type="EMBL" id="JAELUQ010000015">
    <property type="protein sequence ID" value="KAG7403154.1"/>
    <property type="molecule type" value="Genomic_DNA"/>
</dbReference>
<protein>
    <submittedName>
        <fullName evidence="13">Ubiquitin carboxyl-terminal hydrolase 19</fullName>
    </submittedName>
</protein>
<dbReference type="EMBL" id="JAELUQ010000001">
    <property type="protein sequence ID" value="KAG7421827.1"/>
    <property type="molecule type" value="Genomic_DNA"/>
</dbReference>
<dbReference type="EMBL" id="JAELUQ010000013">
    <property type="protein sequence ID" value="KAG7404190.1"/>
    <property type="molecule type" value="Genomic_DNA"/>
</dbReference>
<dbReference type="EMBL" id="JAELUQ010000014">
    <property type="protein sequence ID" value="KAG7403543.1"/>
    <property type="molecule type" value="Genomic_DNA"/>
</dbReference>
<evidence type="ECO:0000313" key="12">
    <source>
        <dbReference type="EMBL" id="KAG7404190.1"/>
    </source>
</evidence>
<sequence>MDVDVHCTICGSSEARRCARCHSAAYCSLECQQTDWRTHRLLCAKFSEQAQGSFASRPSPTHYLAISFPMDKTRPSLVWVDTKKDNYEVEPYFHPVLDQLLHIPGNKYIGRDLRQVRGNVLRGRPSTQDTLNLWFLDPDVPPRNITTNKAIHGTIPTLIGDTWGEFIWKGPVVAVMRKGTGFEPRHSTDITLTAYRDAIDYLGYYRDTIGSMIEPGQDDHFSKRVLADRISKVVGVRINCLRDQIDRQEPQMVKVAVPKTHPLFNLEGDDPCDIPSLFGLDLVAKSYSSNQSSGGGNDDDVDDDMPTSDGLHNPLAQLLLMSTSIKDRKWVYLPDYRRHLCRGSVLFVRRSKRDITIEDIHTLCNIIEKSVVPFVLKENPSDSGARNRLLNQLEEEGVNHGLSYIPYT</sequence>
<evidence type="ECO:0000256" key="1">
    <source>
        <dbReference type="ARBA" id="ARBA00022723"/>
    </source>
</evidence>
<dbReference type="GO" id="GO:0008270">
    <property type="term" value="F:zinc ion binding"/>
    <property type="evidence" value="ECO:0007669"/>
    <property type="project" value="UniProtKB-KW"/>
</dbReference>
<evidence type="ECO:0000256" key="4">
    <source>
        <dbReference type="PROSITE-ProRule" id="PRU00134"/>
    </source>
</evidence>
<dbReference type="AlphaFoldDB" id="A0A8J5NJH7"/>
<evidence type="ECO:0000256" key="5">
    <source>
        <dbReference type="SAM" id="MobiDB-lite"/>
    </source>
</evidence>